<organism evidence="1">
    <name type="scientific">Nicotiana tabacum</name>
    <name type="common">Common tobacco</name>
    <dbReference type="NCBI Taxonomy" id="4097"/>
    <lineage>
        <taxon>Eukaryota</taxon>
        <taxon>Viridiplantae</taxon>
        <taxon>Streptophyta</taxon>
        <taxon>Embryophyta</taxon>
        <taxon>Tracheophyta</taxon>
        <taxon>Spermatophyta</taxon>
        <taxon>Magnoliopsida</taxon>
        <taxon>eudicotyledons</taxon>
        <taxon>Gunneridae</taxon>
        <taxon>Pentapetalae</taxon>
        <taxon>asterids</taxon>
        <taxon>lamiids</taxon>
        <taxon>Solanales</taxon>
        <taxon>Solanaceae</taxon>
        <taxon>Nicotianoideae</taxon>
        <taxon>Nicotianeae</taxon>
        <taxon>Nicotiana</taxon>
    </lineage>
</organism>
<proteinExistence type="predicted"/>
<dbReference type="OrthoDB" id="1738169at2759"/>
<protein>
    <submittedName>
        <fullName evidence="1">Uncharacterized protein</fullName>
    </submittedName>
</protein>
<dbReference type="CDD" id="cd00303">
    <property type="entry name" value="retropepsin_like"/>
    <property type="match status" value="1"/>
</dbReference>
<dbReference type="InterPro" id="IPR021109">
    <property type="entry name" value="Peptidase_aspartic_dom_sf"/>
</dbReference>
<sequence>MIVGGVDVPQGHVFKLTKVSIIREKQTQSYVPEGILPFNDEEKEGISQPHNDALVISILFNKVRVKRVLVDPGSSANIISSRVVDQLGMQDQIIPASRVLNGFNIASETMKGEIILPVNVVGTIQDKKFHVIKGHMRYNALLRRPWIHNMKAVPSTLHQMMK</sequence>
<accession>A0A1S3ZU98</accession>
<gene>
    <name evidence="1" type="primary">LOC107790482</name>
</gene>
<reference evidence="1" key="1">
    <citation type="submission" date="2025-08" db="UniProtKB">
        <authorList>
            <consortium name="RefSeq"/>
        </authorList>
    </citation>
    <scope>IDENTIFICATION</scope>
</reference>
<dbReference type="RefSeq" id="XP_016467893.1">
    <property type="nucleotide sequence ID" value="XM_016612407.1"/>
</dbReference>
<name>A0A1S3ZU98_TOBAC</name>
<dbReference type="PaxDb" id="4097-A0A1S3ZU98"/>
<dbReference type="Gene3D" id="2.40.70.10">
    <property type="entry name" value="Acid Proteases"/>
    <property type="match status" value="1"/>
</dbReference>
<dbReference type="PANTHER" id="PTHR33240">
    <property type="entry name" value="OS08G0508500 PROTEIN"/>
    <property type="match status" value="1"/>
</dbReference>
<evidence type="ECO:0000313" key="1">
    <source>
        <dbReference type="RefSeq" id="XP_016467893.1"/>
    </source>
</evidence>
<dbReference type="PANTHER" id="PTHR33240:SF8">
    <property type="entry name" value="OS03G0439900 PROTEIN"/>
    <property type="match status" value="1"/>
</dbReference>
<dbReference type="AlphaFoldDB" id="A0A1S3ZU98"/>
<dbReference type="KEGG" id="nta:107790482"/>